<dbReference type="Proteomes" id="UP000091967">
    <property type="component" value="Unassembled WGS sequence"/>
</dbReference>
<accession>A0A1B8AQK4</accession>
<evidence type="ECO:0000256" key="2">
    <source>
        <dbReference type="SAM" id="MobiDB-lite"/>
    </source>
</evidence>
<dbReference type="STRING" id="36050.A0A1B8AQK4"/>
<protein>
    <submittedName>
        <fullName evidence="3">Uncharacterized protein</fullName>
    </submittedName>
</protein>
<sequence>MTEASRVEEFWRSMRDDNNGTPVAAADLTCLLEDEPKPSVKKVKKIYKKKKKFVEPVVVEEVKPSIESDPIIEAEEIPHEPTLTECDTPTQADPEPEAVEEPTCNDAQHTRVADDTNEEAEDPKPLVYLPFSAQHRLMVFLQHKLEEMCYSYSERHLPQLLHDRGWDCPEALELHRWLRTLSVELPYVGQDWVFNHSILFDSVAQIRNFAVTRSKIDSAQMEKLMTDAFELATILNEEKTIKVILRLRQDMVHTSKYLGSETEQIKQTFDRKLGEIEAARTKLNELENATKTALKKSLMGRQEHARSKIMQSIQKAEAIDQIPDSGNRSGAMSSLDLVNDLENSLMLDDEGQDHVSPSRSSWFAC</sequence>
<feature type="region of interest" description="Disordered" evidence="2">
    <location>
        <begin position="82"/>
        <end position="121"/>
    </location>
</feature>
<name>A0A1B8AQK4_FUSPO</name>
<feature type="coiled-coil region" evidence="1">
    <location>
        <begin position="269"/>
        <end position="296"/>
    </location>
</feature>
<proteinExistence type="predicted"/>
<evidence type="ECO:0000313" key="4">
    <source>
        <dbReference type="Proteomes" id="UP000091967"/>
    </source>
</evidence>
<dbReference type="EMBL" id="LYXU01000003">
    <property type="protein sequence ID" value="OBS22770.1"/>
    <property type="molecule type" value="Genomic_DNA"/>
</dbReference>
<dbReference type="OrthoDB" id="5324651at2759"/>
<evidence type="ECO:0000256" key="1">
    <source>
        <dbReference type="SAM" id="Coils"/>
    </source>
</evidence>
<reference evidence="3 4" key="1">
    <citation type="submission" date="2016-06" db="EMBL/GenBank/DDBJ databases">
        <title>Living apart together: crosstalk between the core and supernumerary genomes in a fungal plant pathogen.</title>
        <authorList>
            <person name="Vanheule A."/>
            <person name="Audenaert K."/>
            <person name="Warris S."/>
            <person name="Van De Geest H."/>
            <person name="Schijlen E."/>
            <person name="Hofte M."/>
            <person name="De Saeger S."/>
            <person name="Haesaert G."/>
            <person name="Waalwijk C."/>
            <person name="Van Der Lee T."/>
        </authorList>
    </citation>
    <scope>NUCLEOTIDE SEQUENCE [LARGE SCALE GENOMIC DNA]</scope>
    <source>
        <strain evidence="3 4">2516</strain>
    </source>
</reference>
<keyword evidence="4" id="KW-1185">Reference proteome</keyword>
<keyword evidence="1" id="KW-0175">Coiled coil</keyword>
<evidence type="ECO:0000313" key="3">
    <source>
        <dbReference type="EMBL" id="OBS22770.1"/>
    </source>
</evidence>
<gene>
    <name evidence="3" type="ORF">FPOA_09098</name>
</gene>
<comment type="caution">
    <text evidence="3">The sequence shown here is derived from an EMBL/GenBank/DDBJ whole genome shotgun (WGS) entry which is preliminary data.</text>
</comment>
<dbReference type="OMA" id="WMNDLES"/>
<organism evidence="3 4">
    <name type="scientific">Fusarium poae</name>
    <dbReference type="NCBI Taxonomy" id="36050"/>
    <lineage>
        <taxon>Eukaryota</taxon>
        <taxon>Fungi</taxon>
        <taxon>Dikarya</taxon>
        <taxon>Ascomycota</taxon>
        <taxon>Pezizomycotina</taxon>
        <taxon>Sordariomycetes</taxon>
        <taxon>Hypocreomycetidae</taxon>
        <taxon>Hypocreales</taxon>
        <taxon>Nectriaceae</taxon>
        <taxon>Fusarium</taxon>
    </lineage>
</organism>
<dbReference type="AlphaFoldDB" id="A0A1B8AQK4"/>